<gene>
    <name evidence="2" type="ORF">CO001_01475</name>
</gene>
<sequence length="628" mass="64688">MDKTYFRICLILILVVFAGLLFVSKASAAVTLTPATGGTNVSIDTTSYSGGTSAWTTLTGPVIAENINGDIGSSTTAHVLTLPAGWEFNTTVGQWHAIVTGTMLLGATSTTANTMSFVVSATSSIGTLSTLTFSGIQVKPTGTATSTVNITQTTGIITGITNGDSGVGTSLGLINSVVGAVNNLNIYQAPVVGATVDNPFNTQPIISVIDRFGNGVGSQNVVASVGSGTGTLFGTLTQTSNGNGSTTFSGLGYRKSGETFTINFAVGGVSTTSAALGPLSAGAAASLSVETAVDGSGTTVPSQNLNSGSAITAYSITRDQYSNFVANAAADAWSLASKTGNVVDTDLVAASDSKSAVMTGHNSGTATIHATKAGLTAADSGTITVSACSPYSVSDGSVGSYPTCAITCNAGYYLTGSSCSLIGGGGVFSGILLSSPTYSSGSLLRASNSDKVYLIDNGEKRWIPTGEIFNANGYSWANVKVVASGVISGYTEGANVQQATTLPPWQTIPEGGLIRANGDVDVYIVKYVGSKKFKRLILNPSIFNSYKHLKWRDIKDVGKSVADSFTVSDLVRAVNDFRVYKLYPAGDTGEKRWIETAAVFTSLGYNWDSVYEINQTDRDSYKTGQTLK</sequence>
<reference evidence="3" key="1">
    <citation type="submission" date="2017-09" db="EMBL/GenBank/DDBJ databases">
        <title>Depth-based differentiation of microbial function through sediment-hosted aquifers and enrichment of novel symbionts in the deep terrestrial subsurface.</title>
        <authorList>
            <person name="Probst A.J."/>
            <person name="Ladd B."/>
            <person name="Jarett J.K."/>
            <person name="Geller-Mcgrath D.E."/>
            <person name="Sieber C.M.K."/>
            <person name="Emerson J.B."/>
            <person name="Anantharaman K."/>
            <person name="Thomas B.C."/>
            <person name="Malmstrom R."/>
            <person name="Stieglmeier M."/>
            <person name="Klingl A."/>
            <person name="Woyke T."/>
            <person name="Ryan C.M."/>
            <person name="Banfield J.F."/>
        </authorList>
    </citation>
    <scope>NUCLEOTIDE SEQUENCE [LARGE SCALE GENOMIC DNA]</scope>
</reference>
<accession>A0A2M7IIV4</accession>
<feature type="signal peptide" evidence="1">
    <location>
        <begin position="1"/>
        <end position="28"/>
    </location>
</feature>
<evidence type="ECO:0000313" key="3">
    <source>
        <dbReference type="Proteomes" id="UP000229561"/>
    </source>
</evidence>
<comment type="caution">
    <text evidence="2">The sequence shown here is derived from an EMBL/GenBank/DDBJ whole genome shotgun (WGS) entry which is preliminary data.</text>
</comment>
<name>A0A2M7IIV4_9BACT</name>
<protein>
    <recommendedName>
        <fullName evidence="4">BIG2 domain-containing protein</fullName>
    </recommendedName>
</protein>
<evidence type="ECO:0008006" key="4">
    <source>
        <dbReference type="Google" id="ProtNLM"/>
    </source>
</evidence>
<evidence type="ECO:0000256" key="1">
    <source>
        <dbReference type="SAM" id="SignalP"/>
    </source>
</evidence>
<dbReference type="AlphaFoldDB" id="A0A2M7IIV4"/>
<proteinExistence type="predicted"/>
<organism evidence="2 3">
    <name type="scientific">Candidatus Portnoybacteria bacterium CG_4_8_14_3_um_filter_40_10</name>
    <dbReference type="NCBI Taxonomy" id="1974801"/>
    <lineage>
        <taxon>Bacteria</taxon>
        <taxon>Candidatus Portnoyibacteriota</taxon>
    </lineage>
</organism>
<dbReference type="EMBL" id="PFGY01000037">
    <property type="protein sequence ID" value="PIW76411.1"/>
    <property type="molecule type" value="Genomic_DNA"/>
</dbReference>
<dbReference type="Proteomes" id="UP000229561">
    <property type="component" value="Unassembled WGS sequence"/>
</dbReference>
<feature type="chain" id="PRO_5014882880" description="BIG2 domain-containing protein" evidence="1">
    <location>
        <begin position="29"/>
        <end position="628"/>
    </location>
</feature>
<evidence type="ECO:0000313" key="2">
    <source>
        <dbReference type="EMBL" id="PIW76411.1"/>
    </source>
</evidence>
<keyword evidence="1" id="KW-0732">Signal</keyword>